<dbReference type="Proteomes" id="UP000887116">
    <property type="component" value="Unassembled WGS sequence"/>
</dbReference>
<dbReference type="AlphaFoldDB" id="A0A8X6GW15"/>
<dbReference type="EMBL" id="BMAO01006889">
    <property type="protein sequence ID" value="GFR12313.1"/>
    <property type="molecule type" value="Genomic_DNA"/>
</dbReference>
<proteinExistence type="predicted"/>
<comment type="caution">
    <text evidence="1">The sequence shown here is derived from an EMBL/GenBank/DDBJ whole genome shotgun (WGS) entry which is preliminary data.</text>
</comment>
<evidence type="ECO:0000313" key="2">
    <source>
        <dbReference type="Proteomes" id="UP000887116"/>
    </source>
</evidence>
<protein>
    <submittedName>
        <fullName evidence="1">Uncharacterized protein</fullName>
    </submittedName>
</protein>
<reference evidence="1" key="1">
    <citation type="submission" date="2020-07" db="EMBL/GenBank/DDBJ databases">
        <title>Multicomponent nature underlies the extraordinary mechanical properties of spider dragline silk.</title>
        <authorList>
            <person name="Kono N."/>
            <person name="Nakamura H."/>
            <person name="Mori M."/>
            <person name="Yoshida Y."/>
            <person name="Ohtoshi R."/>
            <person name="Malay A.D."/>
            <person name="Moran D.A.P."/>
            <person name="Tomita M."/>
            <person name="Numata K."/>
            <person name="Arakawa K."/>
        </authorList>
    </citation>
    <scope>NUCLEOTIDE SEQUENCE</scope>
</reference>
<evidence type="ECO:0000313" key="1">
    <source>
        <dbReference type="EMBL" id="GFR12313.1"/>
    </source>
</evidence>
<keyword evidence="2" id="KW-1185">Reference proteome</keyword>
<name>A0A8X6GW15_TRICU</name>
<gene>
    <name evidence="1" type="ORF">TNCT_49881</name>
</gene>
<accession>A0A8X6GW15</accession>
<organism evidence="1 2">
    <name type="scientific">Trichonephila clavata</name>
    <name type="common">Joro spider</name>
    <name type="synonym">Nephila clavata</name>
    <dbReference type="NCBI Taxonomy" id="2740835"/>
    <lineage>
        <taxon>Eukaryota</taxon>
        <taxon>Metazoa</taxon>
        <taxon>Ecdysozoa</taxon>
        <taxon>Arthropoda</taxon>
        <taxon>Chelicerata</taxon>
        <taxon>Arachnida</taxon>
        <taxon>Araneae</taxon>
        <taxon>Araneomorphae</taxon>
        <taxon>Entelegynae</taxon>
        <taxon>Araneoidea</taxon>
        <taxon>Nephilidae</taxon>
        <taxon>Trichonephila</taxon>
    </lineage>
</organism>
<sequence length="123" mass="13909">MSFENPVIIKYPKSKPRPTGAVSIWRIRVINYLRYLEQAEQVGNLDGSDTGSRPQNTGYPFVPDSWGGTIRASVSSVVYVADRTFEGRKKNYIFFLLSTKWPHATKKNHDNIMKTLGGSIMVL</sequence>